<organism evidence="7 8">
    <name type="scientific">Cytospora chrysosperma</name>
    <name type="common">Cytospora canker fungus</name>
    <name type="synonym">Sphaeria chrysosperma</name>
    <dbReference type="NCBI Taxonomy" id="252740"/>
    <lineage>
        <taxon>Eukaryota</taxon>
        <taxon>Fungi</taxon>
        <taxon>Dikarya</taxon>
        <taxon>Ascomycota</taxon>
        <taxon>Pezizomycotina</taxon>
        <taxon>Sordariomycetes</taxon>
        <taxon>Sordariomycetidae</taxon>
        <taxon>Diaporthales</taxon>
        <taxon>Cytosporaceae</taxon>
        <taxon>Cytospora</taxon>
    </lineage>
</organism>
<keyword evidence="3 6" id="KW-1133">Transmembrane helix</keyword>
<feature type="transmembrane region" description="Helical" evidence="6">
    <location>
        <begin position="209"/>
        <end position="233"/>
    </location>
</feature>
<dbReference type="STRING" id="252740.A0A423VGR7"/>
<evidence type="ECO:0000256" key="6">
    <source>
        <dbReference type="SAM" id="Phobius"/>
    </source>
</evidence>
<dbReference type="EMBL" id="LJZO01000052">
    <property type="protein sequence ID" value="ROV90155.1"/>
    <property type="molecule type" value="Genomic_DNA"/>
</dbReference>
<proteinExistence type="predicted"/>
<dbReference type="InterPro" id="IPR051694">
    <property type="entry name" value="Immunoregulatory_rcpt-like"/>
</dbReference>
<evidence type="ECO:0000256" key="4">
    <source>
        <dbReference type="ARBA" id="ARBA00023136"/>
    </source>
</evidence>
<evidence type="ECO:0000313" key="7">
    <source>
        <dbReference type="EMBL" id="ROV90155.1"/>
    </source>
</evidence>
<keyword evidence="8" id="KW-1185">Reference proteome</keyword>
<comment type="subcellular location">
    <subcellularLocation>
        <location evidence="1">Membrane</location>
        <topology evidence="1">Single-pass membrane protein</topology>
    </subcellularLocation>
</comment>
<dbReference type="Proteomes" id="UP000284375">
    <property type="component" value="Unassembled WGS sequence"/>
</dbReference>
<evidence type="ECO:0008006" key="9">
    <source>
        <dbReference type="Google" id="ProtNLM"/>
    </source>
</evidence>
<evidence type="ECO:0000256" key="5">
    <source>
        <dbReference type="SAM" id="MobiDB-lite"/>
    </source>
</evidence>
<gene>
    <name evidence="7" type="ORF">VSDG_08792</name>
</gene>
<dbReference type="AlphaFoldDB" id="A0A423VGR7"/>
<evidence type="ECO:0000256" key="1">
    <source>
        <dbReference type="ARBA" id="ARBA00004167"/>
    </source>
</evidence>
<evidence type="ECO:0000256" key="3">
    <source>
        <dbReference type="ARBA" id="ARBA00022989"/>
    </source>
</evidence>
<comment type="caution">
    <text evidence="7">The sequence shown here is derived from an EMBL/GenBank/DDBJ whole genome shotgun (WGS) entry which is preliminary data.</text>
</comment>
<sequence>MSAIDLLISNGTCFYAPGVKATDNIIPCGNSAGGAYQCCEEGDFCLEYNICYNANHSTTYMAGCTDEEFTSPSCPGKGSMSNQELLNMVQCAGSESGGSVVWSACPGPATRTKIGAPQACTCSDADNGILTAATSIPAIASLPTATGETISFASGHTPVRKSTVIVTSTAVNGQQTTMTVATAVSTAGSSTPSSTSSSGSSGLSTGAKAGIGVGAAALGIGLMALAAFFFTWYRRKHAKGGAGGDAAYQPATAPGPEAYQSPPPQYASPGYQYNQPVSPMAAAAPMGYNPGHAGFKSELPAEGEVKPAFKSELPAGNLDTATSQALSLDRNGTPSLISVAASSPAPTGHASMISDVSSDGYGRGHNNGGNIMSIAELHG</sequence>
<feature type="region of interest" description="Disordered" evidence="5">
    <location>
        <begin position="241"/>
        <end position="262"/>
    </location>
</feature>
<dbReference type="GO" id="GO:0016020">
    <property type="term" value="C:membrane"/>
    <property type="evidence" value="ECO:0007669"/>
    <property type="project" value="UniProtKB-SubCell"/>
</dbReference>
<protein>
    <recommendedName>
        <fullName evidence="9">Mid2 domain-containing protein</fullName>
    </recommendedName>
</protein>
<dbReference type="OrthoDB" id="4148662at2759"/>
<reference evidence="7 8" key="1">
    <citation type="submission" date="2015-09" db="EMBL/GenBank/DDBJ databases">
        <title>Host preference determinants of Valsa canker pathogens revealed by comparative genomics.</title>
        <authorList>
            <person name="Yin Z."/>
            <person name="Huang L."/>
        </authorList>
    </citation>
    <scope>NUCLEOTIDE SEQUENCE [LARGE SCALE GENOMIC DNA]</scope>
    <source>
        <strain evidence="7 8">YSFL</strain>
    </source>
</reference>
<name>A0A423VGR7_CYTCH</name>
<keyword evidence="4 6" id="KW-0472">Membrane</keyword>
<accession>A0A423VGR7</accession>
<dbReference type="GO" id="GO:0071944">
    <property type="term" value="C:cell periphery"/>
    <property type="evidence" value="ECO:0007669"/>
    <property type="project" value="UniProtKB-ARBA"/>
</dbReference>
<dbReference type="PANTHER" id="PTHR15549">
    <property type="entry name" value="PAIRED IMMUNOGLOBULIN-LIKE TYPE 2 RECEPTOR"/>
    <property type="match status" value="1"/>
</dbReference>
<evidence type="ECO:0000256" key="2">
    <source>
        <dbReference type="ARBA" id="ARBA00022692"/>
    </source>
</evidence>
<evidence type="ECO:0000313" key="8">
    <source>
        <dbReference type="Proteomes" id="UP000284375"/>
    </source>
</evidence>
<keyword evidence="2 6" id="KW-0812">Transmembrane</keyword>